<evidence type="ECO:0000313" key="3">
    <source>
        <dbReference type="Proteomes" id="UP000799539"/>
    </source>
</evidence>
<gene>
    <name evidence="2" type="ORF">CERZMDRAFT_85577</name>
</gene>
<dbReference type="EMBL" id="ML992678">
    <property type="protein sequence ID" value="KAF2210984.1"/>
    <property type="molecule type" value="Genomic_DNA"/>
</dbReference>
<organism evidence="2 3">
    <name type="scientific">Cercospora zeae-maydis SCOH1-5</name>
    <dbReference type="NCBI Taxonomy" id="717836"/>
    <lineage>
        <taxon>Eukaryota</taxon>
        <taxon>Fungi</taxon>
        <taxon>Dikarya</taxon>
        <taxon>Ascomycota</taxon>
        <taxon>Pezizomycotina</taxon>
        <taxon>Dothideomycetes</taxon>
        <taxon>Dothideomycetidae</taxon>
        <taxon>Mycosphaerellales</taxon>
        <taxon>Mycosphaerellaceae</taxon>
        <taxon>Cercospora</taxon>
    </lineage>
</organism>
<sequence length="213" mass="23676">MVGMEVSWYYSMRTANIRRHKACDKGCGERAATHQSLISVAGHWRSLETAPLDNPPRGYPWRDVANNSSLSFGWELVAVGECVAVVIMWQCWYPREHYHFLGFDRLSGSEKYNALTWWGPLASRCGWNCGTPAQGRTRDAHALDEESATHGETRCDSASSTFKMSPSHEETSPPSTGEALIWNGLERGRASEVEDNGMVRSLSYGTEGAIDTV</sequence>
<evidence type="ECO:0000256" key="1">
    <source>
        <dbReference type="SAM" id="MobiDB-lite"/>
    </source>
</evidence>
<feature type="compositionally biased region" description="Basic and acidic residues" evidence="1">
    <location>
        <begin position="145"/>
        <end position="155"/>
    </location>
</feature>
<feature type="region of interest" description="Disordered" evidence="1">
    <location>
        <begin position="145"/>
        <end position="178"/>
    </location>
</feature>
<proteinExistence type="predicted"/>
<accession>A0A6A6FC66</accession>
<reference evidence="2" key="1">
    <citation type="journal article" date="2020" name="Stud. Mycol.">
        <title>101 Dothideomycetes genomes: a test case for predicting lifestyles and emergence of pathogens.</title>
        <authorList>
            <person name="Haridas S."/>
            <person name="Albert R."/>
            <person name="Binder M."/>
            <person name="Bloem J."/>
            <person name="Labutti K."/>
            <person name="Salamov A."/>
            <person name="Andreopoulos B."/>
            <person name="Baker S."/>
            <person name="Barry K."/>
            <person name="Bills G."/>
            <person name="Bluhm B."/>
            <person name="Cannon C."/>
            <person name="Castanera R."/>
            <person name="Culley D."/>
            <person name="Daum C."/>
            <person name="Ezra D."/>
            <person name="Gonzalez J."/>
            <person name="Henrissat B."/>
            <person name="Kuo A."/>
            <person name="Liang C."/>
            <person name="Lipzen A."/>
            <person name="Lutzoni F."/>
            <person name="Magnuson J."/>
            <person name="Mondo S."/>
            <person name="Nolan M."/>
            <person name="Ohm R."/>
            <person name="Pangilinan J."/>
            <person name="Park H.-J."/>
            <person name="Ramirez L."/>
            <person name="Alfaro M."/>
            <person name="Sun H."/>
            <person name="Tritt A."/>
            <person name="Yoshinaga Y."/>
            <person name="Zwiers L.-H."/>
            <person name="Turgeon B."/>
            <person name="Goodwin S."/>
            <person name="Spatafora J."/>
            <person name="Crous P."/>
            <person name="Grigoriev I."/>
        </authorList>
    </citation>
    <scope>NUCLEOTIDE SEQUENCE</scope>
    <source>
        <strain evidence="2">SCOH1-5</strain>
    </source>
</reference>
<keyword evidence="3" id="KW-1185">Reference proteome</keyword>
<dbReference type="Proteomes" id="UP000799539">
    <property type="component" value="Unassembled WGS sequence"/>
</dbReference>
<name>A0A6A6FC66_9PEZI</name>
<evidence type="ECO:0000313" key="2">
    <source>
        <dbReference type="EMBL" id="KAF2210984.1"/>
    </source>
</evidence>
<dbReference type="AlphaFoldDB" id="A0A6A6FC66"/>
<protein>
    <submittedName>
        <fullName evidence="2">Uncharacterized protein</fullName>
    </submittedName>
</protein>